<dbReference type="AlphaFoldDB" id="A0A9P7VX27"/>
<evidence type="ECO:0000313" key="2">
    <source>
        <dbReference type="EMBL" id="KAG7448193.1"/>
    </source>
</evidence>
<dbReference type="Proteomes" id="UP000812287">
    <property type="component" value="Unassembled WGS sequence"/>
</dbReference>
<evidence type="ECO:0000313" key="3">
    <source>
        <dbReference type="Proteomes" id="UP000812287"/>
    </source>
</evidence>
<comment type="caution">
    <text evidence="2">The sequence shown here is derived from an EMBL/GenBank/DDBJ whole genome shotgun (WGS) entry which is preliminary data.</text>
</comment>
<feature type="chain" id="PRO_5040317883" evidence="1">
    <location>
        <begin position="18"/>
        <end position="125"/>
    </location>
</feature>
<proteinExistence type="predicted"/>
<keyword evidence="3" id="KW-1185">Reference proteome</keyword>
<dbReference type="EMBL" id="MU250530">
    <property type="protein sequence ID" value="KAG7448193.1"/>
    <property type="molecule type" value="Genomic_DNA"/>
</dbReference>
<name>A0A9P7VX27_9AGAR</name>
<evidence type="ECO:0000256" key="1">
    <source>
        <dbReference type="SAM" id="SignalP"/>
    </source>
</evidence>
<accession>A0A9P7VX27</accession>
<sequence length="125" mass="13257">MFKKLLCFISFAAVAISASSPDGVCPPVGDMNSTYPSQLWPLQTVSLSEVPSGTDTLQNGTNAIVSGGTSQIQSSSGQSTHRRVMAAILNVDHHGGLKADGTKIQAYERMAGNFNQIWPFEQANA</sequence>
<reference evidence="2" key="1">
    <citation type="submission" date="2020-11" db="EMBL/GenBank/DDBJ databases">
        <title>Adaptations for nitrogen fixation in a non-lichenized fungal sporocarp promotes dispersal by wood-feeding termites.</title>
        <authorList>
            <consortium name="DOE Joint Genome Institute"/>
            <person name="Koch R.A."/>
            <person name="Yoon G."/>
            <person name="Arayal U."/>
            <person name="Lail K."/>
            <person name="Amirebrahimi M."/>
            <person name="Labutti K."/>
            <person name="Lipzen A."/>
            <person name="Riley R."/>
            <person name="Barry K."/>
            <person name="Henrissat B."/>
            <person name="Grigoriev I.V."/>
            <person name="Herr J.R."/>
            <person name="Aime M.C."/>
        </authorList>
    </citation>
    <scope>NUCLEOTIDE SEQUENCE</scope>
    <source>
        <strain evidence="2">MCA 3950</strain>
    </source>
</reference>
<dbReference type="GeneID" id="66106394"/>
<gene>
    <name evidence="2" type="ORF">BT62DRAFT_918622</name>
</gene>
<protein>
    <submittedName>
        <fullName evidence="2">Uncharacterized protein</fullName>
    </submittedName>
</protein>
<dbReference type="RefSeq" id="XP_043041693.1">
    <property type="nucleotide sequence ID" value="XM_043184097.1"/>
</dbReference>
<feature type="signal peptide" evidence="1">
    <location>
        <begin position="1"/>
        <end position="17"/>
    </location>
</feature>
<keyword evidence="1" id="KW-0732">Signal</keyword>
<organism evidence="2 3">
    <name type="scientific">Guyanagaster necrorhizus</name>
    <dbReference type="NCBI Taxonomy" id="856835"/>
    <lineage>
        <taxon>Eukaryota</taxon>
        <taxon>Fungi</taxon>
        <taxon>Dikarya</taxon>
        <taxon>Basidiomycota</taxon>
        <taxon>Agaricomycotina</taxon>
        <taxon>Agaricomycetes</taxon>
        <taxon>Agaricomycetidae</taxon>
        <taxon>Agaricales</taxon>
        <taxon>Marasmiineae</taxon>
        <taxon>Physalacriaceae</taxon>
        <taxon>Guyanagaster</taxon>
    </lineage>
</organism>